<reference evidence="1" key="1">
    <citation type="submission" date="2022-06" db="EMBL/GenBank/DDBJ databases">
        <title>Aeoliella straminimaris, a novel planctomycete from sediments.</title>
        <authorList>
            <person name="Vitorino I.R."/>
            <person name="Lage O.M."/>
        </authorList>
    </citation>
    <scope>NUCLEOTIDE SEQUENCE</scope>
    <source>
        <strain evidence="1">ICT_H6.2</strain>
    </source>
</reference>
<dbReference type="AlphaFoldDB" id="A0A9X2JHA3"/>
<proteinExistence type="predicted"/>
<keyword evidence="2" id="KW-1185">Reference proteome</keyword>
<dbReference type="EMBL" id="JAMXLR010000006">
    <property type="protein sequence ID" value="MCO6042704.1"/>
    <property type="molecule type" value="Genomic_DNA"/>
</dbReference>
<sequence>MVEIPDYSDDDWELLVKRLTLYADSKLRKVYWRGAAHAPGGSGPGGMGPDEFAAEAIESFLDGSRKWNKETEPEFLRFLFNVVDSKISHLVESAENSRTRRIDTCDRDSEPAFQVKSGAKRPDVVVADQEQSDLLHNAVISELDGDTTAVSVFECFEADITKPSEIAEMMGIGIDEVNNAKKRLARSADKAFRKLGRSRR</sequence>
<organism evidence="1 2">
    <name type="scientific">Aeoliella straminimaris</name>
    <dbReference type="NCBI Taxonomy" id="2954799"/>
    <lineage>
        <taxon>Bacteria</taxon>
        <taxon>Pseudomonadati</taxon>
        <taxon>Planctomycetota</taxon>
        <taxon>Planctomycetia</taxon>
        <taxon>Pirellulales</taxon>
        <taxon>Lacipirellulaceae</taxon>
        <taxon>Aeoliella</taxon>
    </lineage>
</organism>
<evidence type="ECO:0008006" key="3">
    <source>
        <dbReference type="Google" id="ProtNLM"/>
    </source>
</evidence>
<evidence type="ECO:0000313" key="1">
    <source>
        <dbReference type="EMBL" id="MCO6042704.1"/>
    </source>
</evidence>
<protein>
    <recommendedName>
        <fullName evidence="3">DNA-directed RNA polymerase specialized sigma24 family protein</fullName>
    </recommendedName>
</protein>
<comment type="caution">
    <text evidence="1">The sequence shown here is derived from an EMBL/GenBank/DDBJ whole genome shotgun (WGS) entry which is preliminary data.</text>
</comment>
<accession>A0A9X2JHA3</accession>
<dbReference type="Proteomes" id="UP001155241">
    <property type="component" value="Unassembled WGS sequence"/>
</dbReference>
<gene>
    <name evidence="1" type="ORF">NG895_02180</name>
</gene>
<name>A0A9X2JHA3_9BACT</name>
<dbReference type="RefSeq" id="WP_252850800.1">
    <property type="nucleotide sequence ID" value="NZ_JAMXLR010000006.1"/>
</dbReference>
<evidence type="ECO:0000313" key="2">
    <source>
        <dbReference type="Proteomes" id="UP001155241"/>
    </source>
</evidence>